<dbReference type="AlphaFoldDB" id="A0A699YRS4"/>
<dbReference type="Proteomes" id="UP000485058">
    <property type="component" value="Unassembled WGS sequence"/>
</dbReference>
<organism evidence="1 2">
    <name type="scientific">Haematococcus lacustris</name>
    <name type="common">Green alga</name>
    <name type="synonym">Haematococcus pluvialis</name>
    <dbReference type="NCBI Taxonomy" id="44745"/>
    <lineage>
        <taxon>Eukaryota</taxon>
        <taxon>Viridiplantae</taxon>
        <taxon>Chlorophyta</taxon>
        <taxon>core chlorophytes</taxon>
        <taxon>Chlorophyceae</taxon>
        <taxon>CS clade</taxon>
        <taxon>Chlamydomonadales</taxon>
        <taxon>Haematococcaceae</taxon>
        <taxon>Haematococcus</taxon>
    </lineage>
</organism>
<gene>
    <name evidence="1" type="ORF">HaLaN_07980</name>
</gene>
<proteinExistence type="predicted"/>
<sequence length="37" mass="3900">MSPILSVAAGLVWPLLLVAMAAVLIVVYQEVLVPLLP</sequence>
<comment type="caution">
    <text evidence="1">The sequence shown here is derived from an EMBL/GenBank/DDBJ whole genome shotgun (WGS) entry which is preliminary data.</text>
</comment>
<evidence type="ECO:0000313" key="1">
    <source>
        <dbReference type="EMBL" id="GFH12321.1"/>
    </source>
</evidence>
<evidence type="ECO:0000313" key="2">
    <source>
        <dbReference type="Proteomes" id="UP000485058"/>
    </source>
</evidence>
<reference evidence="1 2" key="1">
    <citation type="submission" date="2020-02" db="EMBL/GenBank/DDBJ databases">
        <title>Draft genome sequence of Haematococcus lacustris strain NIES-144.</title>
        <authorList>
            <person name="Morimoto D."/>
            <person name="Nakagawa S."/>
            <person name="Yoshida T."/>
            <person name="Sawayama S."/>
        </authorList>
    </citation>
    <scope>NUCLEOTIDE SEQUENCE [LARGE SCALE GENOMIC DNA]</scope>
    <source>
        <strain evidence="1 2">NIES-144</strain>
    </source>
</reference>
<protein>
    <submittedName>
        <fullName evidence="1">Uncharacterized protein</fullName>
    </submittedName>
</protein>
<name>A0A699YRS4_HAELA</name>
<dbReference type="EMBL" id="BLLF01000491">
    <property type="protein sequence ID" value="GFH12321.1"/>
    <property type="molecule type" value="Genomic_DNA"/>
</dbReference>
<accession>A0A699YRS4</accession>
<keyword evidence="2" id="KW-1185">Reference proteome</keyword>